<dbReference type="AlphaFoldDB" id="A0A8J4PSH5"/>
<name>A0A8J4PSH5_9MYCE</name>
<keyword evidence="1" id="KW-0677">Repeat</keyword>
<gene>
    <name evidence="2" type="ORF">CYY_005678</name>
</gene>
<accession>A0A8J4PSH5</accession>
<keyword evidence="3" id="KW-1185">Reference proteome</keyword>
<dbReference type="PANTHER" id="PTHR32134">
    <property type="entry name" value="FNIP REPEAT-CONTAINING PROTEIN"/>
    <property type="match status" value="1"/>
</dbReference>
<organism evidence="2 3">
    <name type="scientific">Polysphondylium violaceum</name>
    <dbReference type="NCBI Taxonomy" id="133409"/>
    <lineage>
        <taxon>Eukaryota</taxon>
        <taxon>Amoebozoa</taxon>
        <taxon>Evosea</taxon>
        <taxon>Eumycetozoa</taxon>
        <taxon>Dictyostelia</taxon>
        <taxon>Dictyosteliales</taxon>
        <taxon>Dictyosteliaceae</taxon>
        <taxon>Polysphondylium</taxon>
    </lineage>
</organism>
<reference evidence="2" key="1">
    <citation type="submission" date="2020-01" db="EMBL/GenBank/DDBJ databases">
        <title>Development of genomics and gene disruption for Polysphondylium violaceum indicates a role for the polyketide synthase stlB in stalk morphogenesis.</title>
        <authorList>
            <person name="Narita B."/>
            <person name="Kawabe Y."/>
            <person name="Kin K."/>
            <person name="Saito T."/>
            <person name="Gibbs R."/>
            <person name="Kuspa A."/>
            <person name="Muzny D."/>
            <person name="Queller D."/>
            <person name="Richards S."/>
            <person name="Strassman J."/>
            <person name="Sucgang R."/>
            <person name="Worley K."/>
            <person name="Schaap P."/>
        </authorList>
    </citation>
    <scope>NUCLEOTIDE SEQUENCE</scope>
    <source>
        <strain evidence="2">QSvi11</strain>
    </source>
</reference>
<dbReference type="Pfam" id="PF05725">
    <property type="entry name" value="FNIP"/>
    <property type="match status" value="2"/>
</dbReference>
<evidence type="ECO:0000313" key="3">
    <source>
        <dbReference type="Proteomes" id="UP000695562"/>
    </source>
</evidence>
<dbReference type="PANTHER" id="PTHR32134:SF169">
    <property type="entry name" value="FNIP REPEAT-CONTAINING PROTEIN-RELATED"/>
    <property type="match status" value="1"/>
</dbReference>
<dbReference type="OrthoDB" id="10290201at2759"/>
<dbReference type="EMBL" id="AJWJ01000233">
    <property type="protein sequence ID" value="KAF2073000.1"/>
    <property type="molecule type" value="Genomic_DNA"/>
</dbReference>
<sequence>MHDLTDDIDGDYQLPLSLTQLRFFDQDECPTSAFVDNLLAKLPPNVRYLSLPYDIFLSDNTPFVMPDSLVDLEYETGYDNIAKLVLPTDRQYRNYNLTLGSVEQLQTLKDQTWIVNILLKGIPQALSGQFIPSHIRVLEIQFPSDQQIYPLEKGQLPDGLEELYMSSYNQPIKSNVLPTELRVLMLGGFNQDIKEGTLPPQLKSLFVSYDTKCLDQFNIGLLPNSLST</sequence>
<dbReference type="Proteomes" id="UP000695562">
    <property type="component" value="Unassembled WGS sequence"/>
</dbReference>
<proteinExistence type="predicted"/>
<comment type="caution">
    <text evidence="2">The sequence shown here is derived from an EMBL/GenBank/DDBJ whole genome shotgun (WGS) entry which is preliminary data.</text>
</comment>
<dbReference type="InterPro" id="IPR051251">
    <property type="entry name" value="STK_FNIP-Repeat"/>
</dbReference>
<protein>
    <submittedName>
        <fullName evidence="2">Uncharacterized protein</fullName>
    </submittedName>
</protein>
<dbReference type="InterPro" id="IPR008615">
    <property type="entry name" value="FNIP"/>
</dbReference>
<evidence type="ECO:0000313" key="2">
    <source>
        <dbReference type="EMBL" id="KAF2073000.1"/>
    </source>
</evidence>
<evidence type="ECO:0000256" key="1">
    <source>
        <dbReference type="ARBA" id="ARBA00022737"/>
    </source>
</evidence>